<evidence type="ECO:0000313" key="2">
    <source>
        <dbReference type="EMBL" id="KAK4210900.1"/>
    </source>
</evidence>
<feature type="compositionally biased region" description="Low complexity" evidence="1">
    <location>
        <begin position="409"/>
        <end position="437"/>
    </location>
</feature>
<comment type="caution">
    <text evidence="2">The sequence shown here is derived from an EMBL/GenBank/DDBJ whole genome shotgun (WGS) entry which is preliminary data.</text>
</comment>
<evidence type="ECO:0000256" key="1">
    <source>
        <dbReference type="SAM" id="MobiDB-lite"/>
    </source>
</evidence>
<dbReference type="Proteomes" id="UP001301769">
    <property type="component" value="Unassembled WGS sequence"/>
</dbReference>
<feature type="compositionally biased region" description="Low complexity" evidence="1">
    <location>
        <begin position="444"/>
        <end position="463"/>
    </location>
</feature>
<organism evidence="2 3">
    <name type="scientific">Rhypophila decipiens</name>
    <dbReference type="NCBI Taxonomy" id="261697"/>
    <lineage>
        <taxon>Eukaryota</taxon>
        <taxon>Fungi</taxon>
        <taxon>Dikarya</taxon>
        <taxon>Ascomycota</taxon>
        <taxon>Pezizomycotina</taxon>
        <taxon>Sordariomycetes</taxon>
        <taxon>Sordariomycetidae</taxon>
        <taxon>Sordariales</taxon>
        <taxon>Naviculisporaceae</taxon>
        <taxon>Rhypophila</taxon>
    </lineage>
</organism>
<feature type="compositionally biased region" description="Basic and acidic residues" evidence="1">
    <location>
        <begin position="314"/>
        <end position="325"/>
    </location>
</feature>
<keyword evidence="3" id="KW-1185">Reference proteome</keyword>
<reference evidence="2" key="2">
    <citation type="submission" date="2023-05" db="EMBL/GenBank/DDBJ databases">
        <authorList>
            <consortium name="Lawrence Berkeley National Laboratory"/>
            <person name="Steindorff A."/>
            <person name="Hensen N."/>
            <person name="Bonometti L."/>
            <person name="Westerberg I."/>
            <person name="Brannstrom I.O."/>
            <person name="Guillou S."/>
            <person name="Cros-Aarteil S."/>
            <person name="Calhoun S."/>
            <person name="Haridas S."/>
            <person name="Kuo A."/>
            <person name="Mondo S."/>
            <person name="Pangilinan J."/>
            <person name="Riley R."/>
            <person name="Labutti K."/>
            <person name="Andreopoulos B."/>
            <person name="Lipzen A."/>
            <person name="Chen C."/>
            <person name="Yanf M."/>
            <person name="Daum C."/>
            <person name="Ng V."/>
            <person name="Clum A."/>
            <person name="Ohm R."/>
            <person name="Martin F."/>
            <person name="Silar P."/>
            <person name="Natvig D."/>
            <person name="Lalanne C."/>
            <person name="Gautier V."/>
            <person name="Ament-Velasquez S.L."/>
            <person name="Kruys A."/>
            <person name="Hutchinson M.I."/>
            <person name="Powell A.J."/>
            <person name="Barry K."/>
            <person name="Miller A.N."/>
            <person name="Grigoriev I.V."/>
            <person name="Debuchy R."/>
            <person name="Gladieux P."/>
            <person name="Thoren M.H."/>
            <person name="Johannesson H."/>
        </authorList>
    </citation>
    <scope>NUCLEOTIDE SEQUENCE</scope>
    <source>
        <strain evidence="2">PSN293</strain>
    </source>
</reference>
<feature type="region of interest" description="Disordered" evidence="1">
    <location>
        <begin position="144"/>
        <end position="199"/>
    </location>
</feature>
<feature type="region of interest" description="Disordered" evidence="1">
    <location>
        <begin position="310"/>
        <end position="342"/>
    </location>
</feature>
<feature type="compositionally biased region" description="Polar residues" evidence="1">
    <location>
        <begin position="382"/>
        <end position="391"/>
    </location>
</feature>
<feature type="region of interest" description="Disordered" evidence="1">
    <location>
        <begin position="375"/>
        <end position="463"/>
    </location>
</feature>
<dbReference type="AlphaFoldDB" id="A0AAN6Y2J4"/>
<evidence type="ECO:0000313" key="3">
    <source>
        <dbReference type="Proteomes" id="UP001301769"/>
    </source>
</evidence>
<name>A0AAN6Y2J4_9PEZI</name>
<accession>A0AAN6Y2J4</accession>
<dbReference type="EMBL" id="MU858162">
    <property type="protein sequence ID" value="KAK4210900.1"/>
    <property type="molecule type" value="Genomic_DNA"/>
</dbReference>
<feature type="compositionally biased region" description="Low complexity" evidence="1">
    <location>
        <begin position="146"/>
        <end position="158"/>
    </location>
</feature>
<sequence>MAPPLAQLDLLPRDGQGIAGQCHLDILQADDRIILVAIPRTGGTWSERGYVPKDSKFIPRYPFRAQYPHNNSSGWPFTVVQSPRVPDVHDFATRKAALEFQRFITGYVDEGHCEEVVWDAMIMKRWGQNRKYIGEGEMQLWLPVEQAGSPPGSPAGQPDSEYSHLGPLPDLIRVQTGESSSPASTRLVPQPNRNQTYFNRDRPPLLVAFLRDSKDRSKYTMMAVSVVDLTPNRNSEHPDMLTFQNDEGFKVKSLEADENNLNKKFDVGGFARNYSPDAESIKLVNLRISAQNQNHLRIFRGQLEEQMTKYSSRQQREAQLRDAISRGKATSPTSSALSIRDRRKSSASTISFLPRVDRSAVFPSEMLAGLDARSERHELPSGSANFASSSPPIGPTETGWGTGSTYLHAQAAPRPRPASQRTISLARSASTATASASVRDRRPVTSTSTFVSSSGSTTSGNTSSIEDMSEVFIELDTRIRRFMQHDPALGSADETIRRLHSLPGGPRALLNHLEKQHFSYDCYNCLVDFHDDAGMDKHITDGCPVKSTALAKRVPYGRLMRIERILRGDYTKSPLPDPGSLSESELERLREKEEIERWYKMWDLLFPSLAPNHLTPNHSSFADARIGHGPVATSRPSGRVRPSPFITVPTISHDTNLARLEMLFAAMVENSPPSSDAAGRASTGAGNEMISKTNAKRYLRAAIQALVGEELDPWERVLPDAGIDLVRSSSPALSGSWAVLTNGSGNRSEDAKLGPVARDFLRLMGSNQENSSR</sequence>
<feature type="compositionally biased region" description="Polar residues" evidence="1">
    <location>
        <begin position="328"/>
        <end position="337"/>
    </location>
</feature>
<protein>
    <submittedName>
        <fullName evidence="2">Uncharacterized protein</fullName>
    </submittedName>
</protein>
<reference evidence="2" key="1">
    <citation type="journal article" date="2023" name="Mol. Phylogenet. Evol.">
        <title>Genome-scale phylogeny and comparative genomics of the fungal order Sordariales.</title>
        <authorList>
            <person name="Hensen N."/>
            <person name="Bonometti L."/>
            <person name="Westerberg I."/>
            <person name="Brannstrom I.O."/>
            <person name="Guillou S."/>
            <person name="Cros-Aarteil S."/>
            <person name="Calhoun S."/>
            <person name="Haridas S."/>
            <person name="Kuo A."/>
            <person name="Mondo S."/>
            <person name="Pangilinan J."/>
            <person name="Riley R."/>
            <person name="LaButti K."/>
            <person name="Andreopoulos B."/>
            <person name="Lipzen A."/>
            <person name="Chen C."/>
            <person name="Yan M."/>
            <person name="Daum C."/>
            <person name="Ng V."/>
            <person name="Clum A."/>
            <person name="Steindorff A."/>
            <person name="Ohm R.A."/>
            <person name="Martin F."/>
            <person name="Silar P."/>
            <person name="Natvig D.O."/>
            <person name="Lalanne C."/>
            <person name="Gautier V."/>
            <person name="Ament-Velasquez S.L."/>
            <person name="Kruys A."/>
            <person name="Hutchinson M.I."/>
            <person name="Powell A.J."/>
            <person name="Barry K."/>
            <person name="Miller A.N."/>
            <person name="Grigoriev I.V."/>
            <person name="Debuchy R."/>
            <person name="Gladieux P."/>
            <person name="Hiltunen Thoren M."/>
            <person name="Johannesson H."/>
        </authorList>
    </citation>
    <scope>NUCLEOTIDE SEQUENCE</scope>
    <source>
        <strain evidence="2">PSN293</strain>
    </source>
</reference>
<gene>
    <name evidence="2" type="ORF">QBC37DRAFT_390093</name>
</gene>
<proteinExistence type="predicted"/>